<dbReference type="AlphaFoldDB" id="A0A5B0X810"/>
<dbReference type="PANTHER" id="PTHR43433">
    <property type="entry name" value="HYDROLASE, ALPHA/BETA FOLD FAMILY PROTEIN"/>
    <property type="match status" value="1"/>
</dbReference>
<name>A0A5B0X810_9GAMM</name>
<dbReference type="Pfam" id="PF12697">
    <property type="entry name" value="Abhydrolase_6"/>
    <property type="match status" value="1"/>
</dbReference>
<dbReference type="PANTHER" id="PTHR43433:SF1">
    <property type="entry name" value="BLL5160 PROTEIN"/>
    <property type="match status" value="1"/>
</dbReference>
<dbReference type="InterPro" id="IPR000073">
    <property type="entry name" value="AB_hydrolase_1"/>
</dbReference>
<accession>A0A5B0X810</accession>
<dbReference type="Gene3D" id="3.40.50.1820">
    <property type="entry name" value="alpha/beta hydrolase"/>
    <property type="match status" value="1"/>
</dbReference>
<dbReference type="InterPro" id="IPR029058">
    <property type="entry name" value="AB_hydrolase_fold"/>
</dbReference>
<keyword evidence="2" id="KW-0378">Hydrolase</keyword>
<dbReference type="InterPro" id="IPR000639">
    <property type="entry name" value="Epox_hydrolase-like"/>
</dbReference>
<feature type="domain" description="AB hydrolase-1" evidence="1">
    <location>
        <begin position="16"/>
        <end position="253"/>
    </location>
</feature>
<evidence type="ECO:0000313" key="3">
    <source>
        <dbReference type="Proteomes" id="UP000323708"/>
    </source>
</evidence>
<proteinExistence type="predicted"/>
<dbReference type="PRINTS" id="PR00412">
    <property type="entry name" value="EPOXHYDRLASE"/>
</dbReference>
<protein>
    <submittedName>
        <fullName evidence="2">Alpha/beta hydrolase</fullName>
    </submittedName>
</protein>
<organism evidence="2 3">
    <name type="scientific">Pseudohalioglobus sediminis</name>
    <dbReference type="NCBI Taxonomy" id="2606449"/>
    <lineage>
        <taxon>Bacteria</taxon>
        <taxon>Pseudomonadati</taxon>
        <taxon>Pseudomonadota</taxon>
        <taxon>Gammaproteobacteria</taxon>
        <taxon>Cellvibrionales</taxon>
        <taxon>Halieaceae</taxon>
        <taxon>Pseudohalioglobus</taxon>
    </lineage>
</organism>
<dbReference type="GO" id="GO:0016787">
    <property type="term" value="F:hydrolase activity"/>
    <property type="evidence" value="ECO:0007669"/>
    <property type="project" value="UniProtKB-KW"/>
</dbReference>
<evidence type="ECO:0000259" key="1">
    <source>
        <dbReference type="Pfam" id="PF12697"/>
    </source>
</evidence>
<dbReference type="InterPro" id="IPR050471">
    <property type="entry name" value="AB_hydrolase"/>
</dbReference>
<gene>
    <name evidence="2" type="ORF">F0M18_02655</name>
</gene>
<dbReference type="Proteomes" id="UP000323708">
    <property type="component" value="Unassembled WGS sequence"/>
</dbReference>
<sequence length="280" mass="29636">MLKAGDLRLVTNAPLLAIHGSAATGRQWDSLRDQIGEARAVLAPDLPGYGDNLNPLPGKQVGLGARAQPLVDLLASLSYPVHVVAHSFGAAIALELVRTLPGAVRSLWLYEPVVPSLLQTAGTERDLALRSDLACLADMLDRANAGVAMAAFIDFWHGGACWQHLSASRQALLAMQANVVLQDFREAFAHPLPGTALRRFSAPAHIVAGGDATVHATRMAALLAELLPNSSRSSMAGMGHMGPCTHPETVNAAIRAWLDHAENHQPQTLPVEHSPASVNV</sequence>
<evidence type="ECO:0000313" key="2">
    <source>
        <dbReference type="EMBL" id="KAA1194349.1"/>
    </source>
</evidence>
<dbReference type="SUPFAM" id="SSF53474">
    <property type="entry name" value="alpha/beta-Hydrolases"/>
    <property type="match status" value="1"/>
</dbReference>
<reference evidence="2 3" key="1">
    <citation type="submission" date="2019-09" db="EMBL/GenBank/DDBJ databases">
        <authorList>
            <person name="Chen X.-Y."/>
        </authorList>
    </citation>
    <scope>NUCLEOTIDE SEQUENCE [LARGE SCALE GENOMIC DNA]</scope>
    <source>
        <strain evidence="2 3">NY5</strain>
    </source>
</reference>
<dbReference type="EMBL" id="VTUX01000001">
    <property type="protein sequence ID" value="KAA1194349.1"/>
    <property type="molecule type" value="Genomic_DNA"/>
</dbReference>
<comment type="caution">
    <text evidence="2">The sequence shown here is derived from an EMBL/GenBank/DDBJ whole genome shotgun (WGS) entry which is preliminary data.</text>
</comment>
<keyword evidence="3" id="KW-1185">Reference proteome</keyword>